<name>A0A3N4M5D2_9BACT</name>
<comment type="caution">
    <text evidence="3">The sequence shown here is derived from an EMBL/GenBank/DDBJ whole genome shotgun (WGS) entry which is preliminary data.</text>
</comment>
<keyword evidence="4" id="KW-1185">Reference proteome</keyword>
<gene>
    <name evidence="3" type="ORF">EG028_24530</name>
</gene>
<reference evidence="4" key="1">
    <citation type="submission" date="2018-11" db="EMBL/GenBank/DDBJ databases">
        <title>Chitinophaga lutea sp.nov., isolate from arsenic contaminated soil.</title>
        <authorList>
            <person name="Zong Y."/>
        </authorList>
    </citation>
    <scope>NUCLEOTIDE SEQUENCE [LARGE SCALE GENOMIC DNA]</scope>
    <source>
        <strain evidence="4">YLT18</strain>
    </source>
</reference>
<dbReference type="SUPFAM" id="SSF54427">
    <property type="entry name" value="NTF2-like"/>
    <property type="match status" value="1"/>
</dbReference>
<feature type="chain" id="PRO_5018310850" evidence="1">
    <location>
        <begin position="22"/>
        <end position="143"/>
    </location>
</feature>
<evidence type="ECO:0000259" key="2">
    <source>
        <dbReference type="Pfam" id="PF14534"/>
    </source>
</evidence>
<feature type="signal peptide" evidence="1">
    <location>
        <begin position="1"/>
        <end position="21"/>
    </location>
</feature>
<dbReference type="Proteomes" id="UP000279089">
    <property type="component" value="Unassembled WGS sequence"/>
</dbReference>
<dbReference type="RefSeq" id="WP_120518937.1">
    <property type="nucleotide sequence ID" value="NZ_QXZY01000015.1"/>
</dbReference>
<dbReference type="InterPro" id="IPR032710">
    <property type="entry name" value="NTF2-like_dom_sf"/>
</dbReference>
<proteinExistence type="predicted"/>
<dbReference type="OrthoDB" id="120856at2"/>
<dbReference type="Gene3D" id="3.10.450.50">
    <property type="match status" value="1"/>
</dbReference>
<accession>A0A3N4M5D2</accession>
<keyword evidence="1" id="KW-0732">Signal</keyword>
<feature type="domain" description="DUF4440" evidence="2">
    <location>
        <begin position="29"/>
        <end position="137"/>
    </location>
</feature>
<evidence type="ECO:0000256" key="1">
    <source>
        <dbReference type="SAM" id="SignalP"/>
    </source>
</evidence>
<evidence type="ECO:0000313" key="4">
    <source>
        <dbReference type="Proteomes" id="UP000279089"/>
    </source>
</evidence>
<organism evidence="3 4">
    <name type="scientific">Chitinophaga barathri</name>
    <dbReference type="NCBI Taxonomy" id="1647451"/>
    <lineage>
        <taxon>Bacteria</taxon>
        <taxon>Pseudomonadati</taxon>
        <taxon>Bacteroidota</taxon>
        <taxon>Chitinophagia</taxon>
        <taxon>Chitinophagales</taxon>
        <taxon>Chitinophagaceae</taxon>
        <taxon>Chitinophaga</taxon>
    </lineage>
</organism>
<dbReference type="AlphaFoldDB" id="A0A3N4M5D2"/>
<dbReference type="Pfam" id="PF14534">
    <property type="entry name" value="DUF4440"/>
    <property type="match status" value="1"/>
</dbReference>
<evidence type="ECO:0000313" key="3">
    <source>
        <dbReference type="EMBL" id="RPD38441.1"/>
    </source>
</evidence>
<protein>
    <submittedName>
        <fullName evidence="3">DUF4440 domain-containing protein</fullName>
    </submittedName>
</protein>
<dbReference type="EMBL" id="RMBX01000015">
    <property type="protein sequence ID" value="RPD38441.1"/>
    <property type="molecule type" value="Genomic_DNA"/>
</dbReference>
<dbReference type="InterPro" id="IPR027843">
    <property type="entry name" value="DUF4440"/>
</dbReference>
<sequence>MRSLIIIIAIFLLNAQNPLQAQDPEVPRIKALMNDQLKAWNAGDLEGFMGTYWKSDSLLFIGKNGVTYGWQATLDNYKKSYPGKEGMGTLSFNLLEFKKLPGDTYFVIGKWSLARTIGDLSGHFSILLRRIGGEWKIVADHSS</sequence>